<sequence length="136" mass="15412">MATNMFVNLPVRNLDKSISFFTKLGFRFNNSFTDDKATCMVIAGNIFVMLLVKEYFQTFISKEIADAKHSTEVIITLSVESKERVDEMVSRAVQAGATTPNDKQDHGWMYGHGFQDLDGHLWAVMHIDESSLQQTD</sequence>
<organism evidence="2 3">
    <name type="scientific">Pedobacter caeni</name>
    <dbReference type="NCBI Taxonomy" id="288992"/>
    <lineage>
        <taxon>Bacteria</taxon>
        <taxon>Pseudomonadati</taxon>
        <taxon>Bacteroidota</taxon>
        <taxon>Sphingobacteriia</taxon>
        <taxon>Sphingobacteriales</taxon>
        <taxon>Sphingobacteriaceae</taxon>
        <taxon>Pedobacter</taxon>
    </lineage>
</organism>
<feature type="domain" description="VOC" evidence="1">
    <location>
        <begin position="2"/>
        <end position="127"/>
    </location>
</feature>
<dbReference type="PROSITE" id="PS51819">
    <property type="entry name" value="VOC"/>
    <property type="match status" value="1"/>
</dbReference>
<evidence type="ECO:0000313" key="3">
    <source>
        <dbReference type="Proteomes" id="UP000184287"/>
    </source>
</evidence>
<evidence type="ECO:0000313" key="2">
    <source>
        <dbReference type="EMBL" id="SHE74137.1"/>
    </source>
</evidence>
<dbReference type="Proteomes" id="UP000184287">
    <property type="component" value="Unassembled WGS sequence"/>
</dbReference>
<evidence type="ECO:0000259" key="1">
    <source>
        <dbReference type="PROSITE" id="PS51819"/>
    </source>
</evidence>
<dbReference type="PANTHER" id="PTHR36503">
    <property type="entry name" value="BLR2520 PROTEIN"/>
    <property type="match status" value="1"/>
</dbReference>
<reference evidence="3" key="1">
    <citation type="submission" date="2016-11" db="EMBL/GenBank/DDBJ databases">
        <authorList>
            <person name="Varghese N."/>
            <person name="Submissions S."/>
        </authorList>
    </citation>
    <scope>NUCLEOTIDE SEQUENCE [LARGE SCALE GENOMIC DNA]</scope>
    <source>
        <strain evidence="3">DSM 16990</strain>
    </source>
</reference>
<accession>A0A1M4VYV1</accession>
<keyword evidence="3" id="KW-1185">Reference proteome</keyword>
<name>A0A1M4VYV1_9SPHI</name>
<dbReference type="SUPFAM" id="SSF54593">
    <property type="entry name" value="Glyoxalase/Bleomycin resistance protein/Dihydroxybiphenyl dioxygenase"/>
    <property type="match status" value="1"/>
</dbReference>
<dbReference type="InterPro" id="IPR029068">
    <property type="entry name" value="Glyas_Bleomycin-R_OHBP_Dase"/>
</dbReference>
<dbReference type="OrthoDB" id="9798430at2"/>
<dbReference type="Gene3D" id="3.10.180.10">
    <property type="entry name" value="2,3-Dihydroxybiphenyl 1,2-Dioxygenase, domain 1"/>
    <property type="match status" value="1"/>
</dbReference>
<proteinExistence type="predicted"/>
<gene>
    <name evidence="2" type="ORF">SAMN04488522_1011069</name>
</gene>
<dbReference type="AlphaFoldDB" id="A0A1M4VYV1"/>
<dbReference type="STRING" id="288992.SAMN04488522_1011069"/>
<dbReference type="InterPro" id="IPR037523">
    <property type="entry name" value="VOC_core"/>
</dbReference>
<dbReference type="RefSeq" id="WP_073228293.1">
    <property type="nucleotide sequence ID" value="NZ_FQUQ01000001.1"/>
</dbReference>
<protein>
    <recommendedName>
        <fullName evidence="1">VOC domain-containing protein</fullName>
    </recommendedName>
</protein>
<dbReference type="EMBL" id="FQUQ01000001">
    <property type="protein sequence ID" value="SHE74137.1"/>
    <property type="molecule type" value="Genomic_DNA"/>
</dbReference>
<dbReference type="InterPro" id="IPR053863">
    <property type="entry name" value="Glyoxy/Ble-like_N"/>
</dbReference>
<dbReference type="Pfam" id="PF22677">
    <property type="entry name" value="Ble-like_N"/>
    <property type="match status" value="1"/>
</dbReference>
<dbReference type="PANTHER" id="PTHR36503:SF2">
    <property type="entry name" value="BLR2408 PROTEIN"/>
    <property type="match status" value="1"/>
</dbReference>